<dbReference type="GO" id="GO:0036064">
    <property type="term" value="C:ciliary basal body"/>
    <property type="evidence" value="ECO:0007669"/>
    <property type="project" value="TreeGrafter"/>
</dbReference>
<protein>
    <recommendedName>
        <fullName evidence="5">Tubulin--tyrosine ligase-like protein 9</fullName>
    </recommendedName>
</protein>
<dbReference type="GO" id="GO:0000226">
    <property type="term" value="P:microtubule cytoskeleton organization"/>
    <property type="evidence" value="ECO:0007669"/>
    <property type="project" value="TreeGrafter"/>
</dbReference>
<name>A0A086JIA2_TOXGO</name>
<evidence type="ECO:0000256" key="5">
    <source>
        <dbReference type="ARBA" id="ARBA00030445"/>
    </source>
</evidence>
<dbReference type="Pfam" id="PF03133">
    <property type="entry name" value="TTL"/>
    <property type="match status" value="1"/>
</dbReference>
<evidence type="ECO:0000256" key="3">
    <source>
        <dbReference type="ARBA" id="ARBA00022741"/>
    </source>
</evidence>
<evidence type="ECO:0000313" key="7">
    <source>
        <dbReference type="Proteomes" id="UP000028828"/>
    </source>
</evidence>
<sequence length="449" mass="52216">MHAIFLKGTTKATPLQRVSAGCICCLRPPIRFRSAFHNTVYDALKNRGWKETDSDTEWDFFWCDKEWMSENFDKFRFQPHQRVNHFRNHYELTRKDLLIRNLRRHRRQLERDGKIKEAQSFNICPTTFLLPLEYSMLVEEFRKRPNTLWIMKPIGRSQGRGIFLFERLSQISEWKNDGKWKKSEPVNPRKDKVAEEPHHAEAYVCQRYIQDPLLIGGKKFDLRLYACVTSYSPLTVYLHRGGFARFSHTHFSMEVEHRGNLCMHLTNVAIQRFSENYDEELGGKWSLRNVKQFLITKYGETRVNELMLQIQQLMLKPLIAVSKVMINDKHCFELYGYDIIIDAQLKPWLLEVNASPSLTASTPLDYSFKIGLLDDVLTIVDMEKFLAGDEQHIGGFVLLYKGGPVNEMPAECTTLSYLGTDISREVCLKYLGKKLAAAQRSATAAGRSK</sequence>
<evidence type="ECO:0000256" key="4">
    <source>
        <dbReference type="ARBA" id="ARBA00022840"/>
    </source>
</evidence>
<organism evidence="6 7">
    <name type="scientific">Toxoplasma gondii p89</name>
    <dbReference type="NCBI Taxonomy" id="943119"/>
    <lineage>
        <taxon>Eukaryota</taxon>
        <taxon>Sar</taxon>
        <taxon>Alveolata</taxon>
        <taxon>Apicomplexa</taxon>
        <taxon>Conoidasida</taxon>
        <taxon>Coccidia</taxon>
        <taxon>Eucoccidiorida</taxon>
        <taxon>Eimeriorina</taxon>
        <taxon>Sarcocystidae</taxon>
        <taxon>Toxoplasma</taxon>
    </lineage>
</organism>
<evidence type="ECO:0000256" key="2">
    <source>
        <dbReference type="ARBA" id="ARBA00022598"/>
    </source>
</evidence>
<dbReference type="OrthoDB" id="202825at2759"/>
<dbReference type="Gene3D" id="3.30.470.20">
    <property type="entry name" value="ATP-grasp fold, B domain"/>
    <property type="match status" value="1"/>
</dbReference>
<gene>
    <name evidence="6" type="ORF">TGP89_278930</name>
</gene>
<dbReference type="VEuPathDB" id="ToxoDB:TGP89_278930"/>
<evidence type="ECO:0000313" key="6">
    <source>
        <dbReference type="EMBL" id="KFG31870.1"/>
    </source>
</evidence>
<dbReference type="EMBL" id="AEYI02001913">
    <property type="protein sequence ID" value="KFG31870.1"/>
    <property type="molecule type" value="Genomic_DNA"/>
</dbReference>
<dbReference type="GO" id="GO:0005524">
    <property type="term" value="F:ATP binding"/>
    <property type="evidence" value="ECO:0007669"/>
    <property type="project" value="UniProtKB-KW"/>
</dbReference>
<keyword evidence="4" id="KW-0067">ATP-binding</keyword>
<accession>A0A086JIA2</accession>
<dbReference type="InterPro" id="IPR004344">
    <property type="entry name" value="TTL/TTLL_fam"/>
</dbReference>
<dbReference type="PANTHER" id="PTHR12241:SF39">
    <property type="entry name" value="TUBULIN POLYGLUTAMYLASE TTLL9-RELATED"/>
    <property type="match status" value="1"/>
</dbReference>
<proteinExistence type="inferred from homology"/>
<comment type="similarity">
    <text evidence="1">Belongs to the tubulin--tyrosine ligase family.</text>
</comment>
<dbReference type="SUPFAM" id="SSF56059">
    <property type="entry name" value="Glutathione synthetase ATP-binding domain-like"/>
    <property type="match status" value="1"/>
</dbReference>
<evidence type="ECO:0000256" key="1">
    <source>
        <dbReference type="ARBA" id="ARBA00006820"/>
    </source>
</evidence>
<dbReference type="GO" id="GO:0015631">
    <property type="term" value="F:tubulin binding"/>
    <property type="evidence" value="ECO:0007669"/>
    <property type="project" value="TreeGrafter"/>
</dbReference>
<reference evidence="6 7" key="1">
    <citation type="submission" date="2014-03" db="EMBL/GenBank/DDBJ databases">
        <authorList>
            <person name="Sibley D."/>
            <person name="Venepally P."/>
            <person name="Karamycheva S."/>
            <person name="Hadjithomas M."/>
            <person name="Khan A."/>
            <person name="Brunk B."/>
            <person name="Roos D."/>
            <person name="Caler E."/>
            <person name="Lorenzi H."/>
        </authorList>
    </citation>
    <scope>NUCLEOTIDE SEQUENCE [LARGE SCALE GENOMIC DNA]</scope>
    <source>
        <strain evidence="7">p89</strain>
    </source>
</reference>
<dbReference type="Proteomes" id="UP000028828">
    <property type="component" value="Unassembled WGS sequence"/>
</dbReference>
<dbReference type="PANTHER" id="PTHR12241">
    <property type="entry name" value="TUBULIN POLYGLUTAMYLASE"/>
    <property type="match status" value="1"/>
</dbReference>
<keyword evidence="3" id="KW-0547">Nucleotide-binding</keyword>
<comment type="caution">
    <text evidence="6">The sequence shown here is derived from an EMBL/GenBank/DDBJ whole genome shotgun (WGS) entry which is preliminary data.</text>
</comment>
<dbReference type="PROSITE" id="PS51221">
    <property type="entry name" value="TTL"/>
    <property type="match status" value="1"/>
</dbReference>
<dbReference type="GO" id="GO:0070740">
    <property type="term" value="F:tubulin-glutamic acid ligase activity"/>
    <property type="evidence" value="ECO:0007669"/>
    <property type="project" value="TreeGrafter"/>
</dbReference>
<keyword evidence="2 6" id="KW-0436">Ligase</keyword>
<dbReference type="AlphaFoldDB" id="A0A086JIA2"/>